<evidence type="ECO:0000256" key="5">
    <source>
        <dbReference type="SAM" id="Phobius"/>
    </source>
</evidence>
<dbReference type="InterPro" id="IPR018499">
    <property type="entry name" value="Tetraspanin/Peripherin"/>
</dbReference>
<evidence type="ECO:0000313" key="7">
    <source>
        <dbReference type="Proteomes" id="UP000824469"/>
    </source>
</evidence>
<keyword evidence="3 5" id="KW-1133">Transmembrane helix</keyword>
<dbReference type="Pfam" id="PF00335">
    <property type="entry name" value="Tetraspanin"/>
    <property type="match status" value="1"/>
</dbReference>
<keyword evidence="2 5" id="KW-0812">Transmembrane</keyword>
<feature type="non-terminal residue" evidence="6">
    <location>
        <position position="166"/>
    </location>
</feature>
<evidence type="ECO:0000256" key="3">
    <source>
        <dbReference type="ARBA" id="ARBA00022989"/>
    </source>
</evidence>
<dbReference type="AlphaFoldDB" id="A0AA38FBT0"/>
<feature type="transmembrane region" description="Helical" evidence="5">
    <location>
        <begin position="99"/>
        <end position="125"/>
    </location>
</feature>
<evidence type="ECO:0000256" key="4">
    <source>
        <dbReference type="ARBA" id="ARBA00023136"/>
    </source>
</evidence>
<organism evidence="6 7">
    <name type="scientific">Taxus chinensis</name>
    <name type="common">Chinese yew</name>
    <name type="synonym">Taxus wallichiana var. chinensis</name>
    <dbReference type="NCBI Taxonomy" id="29808"/>
    <lineage>
        <taxon>Eukaryota</taxon>
        <taxon>Viridiplantae</taxon>
        <taxon>Streptophyta</taxon>
        <taxon>Embryophyta</taxon>
        <taxon>Tracheophyta</taxon>
        <taxon>Spermatophyta</taxon>
        <taxon>Pinopsida</taxon>
        <taxon>Pinidae</taxon>
        <taxon>Conifers II</taxon>
        <taxon>Cupressales</taxon>
        <taxon>Taxaceae</taxon>
        <taxon>Taxus</taxon>
    </lineage>
</organism>
<dbReference type="Proteomes" id="UP000824469">
    <property type="component" value="Unassembled WGS sequence"/>
</dbReference>
<comment type="caution">
    <text evidence="6">The sequence shown here is derived from an EMBL/GenBank/DDBJ whole genome shotgun (WGS) entry which is preliminary data.</text>
</comment>
<dbReference type="EMBL" id="JAHRHJ020000011">
    <property type="protein sequence ID" value="KAH9295752.1"/>
    <property type="molecule type" value="Genomic_DNA"/>
</dbReference>
<protein>
    <recommendedName>
        <fullName evidence="8">Tetraspanin</fullName>
    </recommendedName>
</protein>
<evidence type="ECO:0000256" key="2">
    <source>
        <dbReference type="ARBA" id="ARBA00022692"/>
    </source>
</evidence>
<evidence type="ECO:0008006" key="8">
    <source>
        <dbReference type="Google" id="ProtNLM"/>
    </source>
</evidence>
<feature type="transmembrane region" description="Helical" evidence="5">
    <location>
        <begin position="71"/>
        <end position="92"/>
    </location>
</feature>
<feature type="transmembrane region" description="Helical" evidence="5">
    <location>
        <begin position="16"/>
        <end position="41"/>
    </location>
</feature>
<sequence length="166" mass="18659">SLIFKDSYNTMGCRGFIAYVLNILNFFQTFIGVAMIIYSIWMLHQWDSLQNSIPNSATSSAALGLDLPSPWFIYTFMGIGIIVCVVSCSGHIAAETTNWCCLCCYTVLIFLLILLEAAIVGIMFFNHQWDEYIPDDPTGEFEHIKKFIEANMETCNLVGIGIVVMQ</sequence>
<evidence type="ECO:0000313" key="6">
    <source>
        <dbReference type="EMBL" id="KAH9295752.1"/>
    </source>
</evidence>
<comment type="subcellular location">
    <subcellularLocation>
        <location evidence="1">Membrane</location>
        <topology evidence="1">Multi-pass membrane protein</topology>
    </subcellularLocation>
</comment>
<feature type="non-terminal residue" evidence="6">
    <location>
        <position position="1"/>
    </location>
</feature>
<reference evidence="6 7" key="1">
    <citation type="journal article" date="2021" name="Nat. Plants">
        <title>The Taxus genome provides insights into paclitaxel biosynthesis.</title>
        <authorList>
            <person name="Xiong X."/>
            <person name="Gou J."/>
            <person name="Liao Q."/>
            <person name="Li Y."/>
            <person name="Zhou Q."/>
            <person name="Bi G."/>
            <person name="Li C."/>
            <person name="Du R."/>
            <person name="Wang X."/>
            <person name="Sun T."/>
            <person name="Guo L."/>
            <person name="Liang H."/>
            <person name="Lu P."/>
            <person name="Wu Y."/>
            <person name="Zhang Z."/>
            <person name="Ro D.K."/>
            <person name="Shang Y."/>
            <person name="Huang S."/>
            <person name="Yan J."/>
        </authorList>
    </citation>
    <scope>NUCLEOTIDE SEQUENCE [LARGE SCALE GENOMIC DNA]</scope>
    <source>
        <strain evidence="6">Ta-2019</strain>
    </source>
</reference>
<dbReference type="OMA" id="CQICLAS"/>
<gene>
    <name evidence="6" type="ORF">KI387_039340</name>
</gene>
<evidence type="ECO:0000256" key="1">
    <source>
        <dbReference type="ARBA" id="ARBA00004141"/>
    </source>
</evidence>
<keyword evidence="4 5" id="KW-0472">Membrane</keyword>
<proteinExistence type="predicted"/>
<accession>A0AA38FBT0</accession>
<name>A0AA38FBT0_TAXCH</name>
<keyword evidence="7" id="KW-1185">Reference proteome</keyword>
<dbReference type="GO" id="GO:0016020">
    <property type="term" value="C:membrane"/>
    <property type="evidence" value="ECO:0007669"/>
    <property type="project" value="UniProtKB-SubCell"/>
</dbReference>